<evidence type="ECO:0000313" key="4">
    <source>
        <dbReference type="Proteomes" id="UP001472677"/>
    </source>
</evidence>
<dbReference type="InterPro" id="IPR001623">
    <property type="entry name" value="DnaJ_domain"/>
</dbReference>
<dbReference type="EMBL" id="JBBPBM010000004">
    <property type="protein sequence ID" value="KAK8590232.1"/>
    <property type="molecule type" value="Genomic_DNA"/>
</dbReference>
<feature type="compositionally biased region" description="Polar residues" evidence="1">
    <location>
        <begin position="12"/>
        <end position="25"/>
    </location>
</feature>
<dbReference type="InterPro" id="IPR019734">
    <property type="entry name" value="TPR_rpt"/>
</dbReference>
<dbReference type="Pfam" id="PF13181">
    <property type="entry name" value="TPR_8"/>
    <property type="match status" value="1"/>
</dbReference>
<evidence type="ECO:0000256" key="1">
    <source>
        <dbReference type="SAM" id="MobiDB-lite"/>
    </source>
</evidence>
<dbReference type="SMART" id="SM00028">
    <property type="entry name" value="TPR"/>
    <property type="match status" value="8"/>
</dbReference>
<comment type="caution">
    <text evidence="3">The sequence shown here is derived from an EMBL/GenBank/DDBJ whole genome shotgun (WGS) entry which is preliminary data.</text>
</comment>
<dbReference type="PROSITE" id="PS00636">
    <property type="entry name" value="DNAJ_1"/>
    <property type="match status" value="1"/>
</dbReference>
<feature type="region of interest" description="Disordered" evidence="1">
    <location>
        <begin position="488"/>
        <end position="514"/>
    </location>
</feature>
<feature type="region of interest" description="Disordered" evidence="1">
    <location>
        <begin position="313"/>
        <end position="359"/>
    </location>
</feature>
<dbReference type="PROSITE" id="PS50076">
    <property type="entry name" value="DNAJ_2"/>
    <property type="match status" value="1"/>
</dbReference>
<sequence length="1465" mass="160146">MSPTAVEIRSPDTYSSNAKPSTAPQNADAIPDNFTAFPRTSHSQMNPSISSSFDSAGEFDCGFASRNGFNHKSAAPVRSRPRLAKVRKPSNGKVKGVQGEVGSYFNPFKQSVQGSGRSSASGNLSSSSFLDSLKVNDDNNSNTLRFVFGINNGNDRDFSGNVVIENANKEPSRESKDDGFVFEANLPGGMKKLVSESFGNFGFVFGTNESDGGVQSNPGKGKSSDRAVSLDGCMGKVKVETGYQGGKDSNLEFSFGVAKSDLQSNWGSGKGEFGKTPNEPDFSDVGFVFGCSQSDLNLSSNSERIEPTIFAGESTLGPSLHDKSSFNPERGESGKNLGQPVSGDFEKMNMEGESETESQKMEPAVVNFNVNGSESCVGDFANDFFVFGATSCKGSFSKECKDGIKSSSGNFGVSVDNDCSKDASLNSNNVGSPSGANSIFILQHDLQKLNISCYKNVDSGDTTEGSDTKVDSETVFVFGSCEKEKVSSPLKKVPKGGPSEDRSNNDNVNGAVSYNSFDEDDAGISDAKPFTFRAGTSKAYDIEKSFQVHVKGDVVLNETDACTSLNLNSQGNSAIDSVTVGTEKNIESFSIGNLDQSRTSFCDFETPEWDPSSFKANLFTEVDGKLEIGVKSGLAKEKKVKKMRGMSKKSYLHKLWSKQQHVVNESSSQVIQDSSACGSPMDVSPYQETTEADISSKGALQAQEGSGSNEVEQKYSEPNEENFGCDHERIFVGDGPSRESVFEAETISTTFNSGWLCNSSCASVDEAGDLNGTQESKHTAKSCSSSGVEDKRSFTFSATSTSGQGSLSLRKHQLRKKNKVKIGNASFIITPSSDVKEGYSSVQFTPCGPVQSKEKDKPAYQSKEENKSFNQGSNSNAISFDEACEKWRLRGNQAYRNDNLSKAEEFYTQGINSVPSNETLQRSIKPLVLCYSNRAATRISLGRMREALADCLMAAVFDPNFLKVYVRAANCHLLLGETENAVRCFSKCLGSEADVCLDRRITIDAADGLQKAKKVDDLVTSSTALLEQKSSGAASSALDMIVEALSISPYSEKLLEMKAEALYMMRKYEEAIQLCEQSLFIAEKNFSKTETDNQLASTDGSGCYSFAMLWRWHLMSKSYFCMGKLEKALDLLQKLEHVGSMEDRQGSKILEMSVLLAVTIRELLHLKNAGNEAVRSGRYTEAIEYYTSALSSNVESRPFAAICFCNRAAAHQALGQIADAIADCSLAMALDENYSKAVSRRATLHGMIRDYGQASTDFQRLISILEKQSDKKTHQSGSQDKSTGNSKEIRQARRQLSSMQEEAKNGIPLDLYLILGVKPSVSASDVKKAYRKAALRHHPDKAGQFLVRSENGDEGRLRKEIAEVIHNDADRLFKMIGEAYAVLSDTAKRSEYDLEEEIRKAPKQNRSSSYERQPQDEYYYPYERSSNRRHWQGSWKEYKHYHSRWNTVLNLVTGQPVNWVGALDV</sequence>
<dbReference type="Gene3D" id="1.10.287.110">
    <property type="entry name" value="DnaJ domain"/>
    <property type="match status" value="1"/>
</dbReference>
<dbReference type="PANTHER" id="PTHR45181:SF8">
    <property type="entry name" value="HEAT SHOCK PROTEIN DNAJ WITH TETRATRICOPEPTIDE REPEAT-CONTAINING PROTEIN"/>
    <property type="match status" value="1"/>
</dbReference>
<organism evidence="3 4">
    <name type="scientific">Hibiscus sabdariffa</name>
    <name type="common">roselle</name>
    <dbReference type="NCBI Taxonomy" id="183260"/>
    <lineage>
        <taxon>Eukaryota</taxon>
        <taxon>Viridiplantae</taxon>
        <taxon>Streptophyta</taxon>
        <taxon>Embryophyta</taxon>
        <taxon>Tracheophyta</taxon>
        <taxon>Spermatophyta</taxon>
        <taxon>Magnoliopsida</taxon>
        <taxon>eudicotyledons</taxon>
        <taxon>Gunneridae</taxon>
        <taxon>Pentapetalae</taxon>
        <taxon>rosids</taxon>
        <taxon>malvids</taxon>
        <taxon>Malvales</taxon>
        <taxon>Malvaceae</taxon>
        <taxon>Malvoideae</taxon>
        <taxon>Hibiscus</taxon>
    </lineage>
</organism>
<feature type="compositionally biased region" description="Basic residues" evidence="1">
    <location>
        <begin position="79"/>
        <end position="90"/>
    </location>
</feature>
<feature type="compositionally biased region" description="Polar residues" evidence="1">
    <location>
        <begin position="505"/>
        <end position="514"/>
    </location>
</feature>
<dbReference type="InterPro" id="IPR011990">
    <property type="entry name" value="TPR-like_helical_dom_sf"/>
</dbReference>
<dbReference type="SUPFAM" id="SSF46565">
    <property type="entry name" value="Chaperone J-domain"/>
    <property type="match status" value="1"/>
</dbReference>
<dbReference type="Pfam" id="PF00226">
    <property type="entry name" value="DnaJ"/>
    <property type="match status" value="1"/>
</dbReference>
<name>A0ABR2G1J8_9ROSI</name>
<evidence type="ECO:0000313" key="3">
    <source>
        <dbReference type="EMBL" id="KAK8590232.1"/>
    </source>
</evidence>
<dbReference type="SUPFAM" id="SSF48452">
    <property type="entry name" value="TPR-like"/>
    <property type="match status" value="2"/>
</dbReference>
<feature type="domain" description="J" evidence="2">
    <location>
        <begin position="1310"/>
        <end position="1396"/>
    </location>
</feature>
<feature type="compositionally biased region" description="Basic and acidic residues" evidence="1">
    <location>
        <begin position="852"/>
        <end position="867"/>
    </location>
</feature>
<dbReference type="InterPro" id="IPR018253">
    <property type="entry name" value="DnaJ_domain_CS"/>
</dbReference>
<feature type="region of interest" description="Disordered" evidence="1">
    <location>
        <begin position="673"/>
        <end position="720"/>
    </location>
</feature>
<dbReference type="SMART" id="SM00271">
    <property type="entry name" value="DnaJ"/>
    <property type="match status" value="1"/>
</dbReference>
<proteinExistence type="predicted"/>
<accession>A0ABR2G1J8</accession>
<evidence type="ECO:0000259" key="2">
    <source>
        <dbReference type="PROSITE" id="PS50076"/>
    </source>
</evidence>
<dbReference type="PANTHER" id="PTHR45181">
    <property type="entry name" value="HEAT SHOCK PROTEIN DNAJ WITH TETRATRICOPEPTIDE REPEAT-CONTAINING PROTEIN"/>
    <property type="match status" value="1"/>
</dbReference>
<feature type="region of interest" description="Disordered" evidence="1">
    <location>
        <begin position="1268"/>
        <end position="1300"/>
    </location>
</feature>
<gene>
    <name evidence="3" type="ORF">V6N12_024611</name>
</gene>
<dbReference type="Gene3D" id="1.25.40.10">
    <property type="entry name" value="Tetratricopeptide repeat domain"/>
    <property type="match status" value="3"/>
</dbReference>
<feature type="compositionally biased region" description="Polar residues" evidence="1">
    <location>
        <begin position="1275"/>
        <end position="1286"/>
    </location>
</feature>
<feature type="compositionally biased region" description="Polar residues" evidence="1">
    <location>
        <begin position="38"/>
        <end position="52"/>
    </location>
</feature>
<feature type="region of interest" description="Disordered" evidence="1">
    <location>
        <begin position="1"/>
        <end position="52"/>
    </location>
</feature>
<feature type="region of interest" description="Disordered" evidence="1">
    <location>
        <begin position="846"/>
        <end position="874"/>
    </location>
</feature>
<protein>
    <recommendedName>
        <fullName evidence="2">J domain-containing protein</fullName>
    </recommendedName>
</protein>
<keyword evidence="4" id="KW-1185">Reference proteome</keyword>
<reference evidence="3 4" key="1">
    <citation type="journal article" date="2024" name="G3 (Bethesda)">
        <title>Genome assembly of Hibiscus sabdariffa L. provides insights into metabolisms of medicinal natural products.</title>
        <authorList>
            <person name="Kim T."/>
        </authorList>
    </citation>
    <scope>NUCLEOTIDE SEQUENCE [LARGE SCALE GENOMIC DNA]</scope>
    <source>
        <strain evidence="3">TK-2024</strain>
        <tissue evidence="3">Old leaves</tissue>
    </source>
</reference>
<dbReference type="InterPro" id="IPR036869">
    <property type="entry name" value="J_dom_sf"/>
</dbReference>
<feature type="region of interest" description="Disordered" evidence="1">
    <location>
        <begin position="1395"/>
        <end position="1414"/>
    </location>
</feature>
<dbReference type="Proteomes" id="UP001472677">
    <property type="component" value="Unassembled WGS sequence"/>
</dbReference>
<dbReference type="PRINTS" id="PR00625">
    <property type="entry name" value="JDOMAIN"/>
</dbReference>
<feature type="region of interest" description="Disordered" evidence="1">
    <location>
        <begin position="70"/>
        <end position="99"/>
    </location>
</feature>
<dbReference type="CDD" id="cd06257">
    <property type="entry name" value="DnaJ"/>
    <property type="match status" value="1"/>
</dbReference>
<feature type="compositionally biased region" description="Basic and acidic residues" evidence="1">
    <location>
        <begin position="320"/>
        <end position="333"/>
    </location>
</feature>